<keyword evidence="6" id="KW-0067">ATP-binding</keyword>
<keyword evidence="3" id="KW-0479">Metal-binding</keyword>
<dbReference type="GO" id="GO:0009102">
    <property type="term" value="P:biotin biosynthetic process"/>
    <property type="evidence" value="ECO:0007669"/>
    <property type="project" value="UniProtKB-UniPathway"/>
</dbReference>
<dbReference type="Gene3D" id="3.40.50.300">
    <property type="entry name" value="P-loop containing nucleotide triphosphate hydrolases"/>
    <property type="match status" value="1"/>
</dbReference>
<dbReference type="InterPro" id="IPR004472">
    <property type="entry name" value="DTB_synth_BioD"/>
</dbReference>
<dbReference type="NCBIfam" id="TIGR00347">
    <property type="entry name" value="bioD"/>
    <property type="match status" value="1"/>
</dbReference>
<dbReference type="EMBL" id="FPHS01000205">
    <property type="protein sequence ID" value="SFV79394.1"/>
    <property type="molecule type" value="Genomic_DNA"/>
</dbReference>
<dbReference type="GO" id="GO:0004141">
    <property type="term" value="F:dethiobiotin synthase activity"/>
    <property type="evidence" value="ECO:0007669"/>
    <property type="project" value="UniProtKB-EC"/>
</dbReference>
<evidence type="ECO:0000256" key="8">
    <source>
        <dbReference type="ARBA" id="ARBA00047386"/>
    </source>
</evidence>
<dbReference type="UniPathway" id="UPA00078"/>
<reference evidence="9" key="1">
    <citation type="submission" date="2016-10" db="EMBL/GenBank/DDBJ databases">
        <authorList>
            <person name="de Groot N.N."/>
        </authorList>
    </citation>
    <scope>NUCLEOTIDE SEQUENCE</scope>
</reference>
<keyword evidence="4" id="KW-0547">Nucleotide-binding</keyword>
<dbReference type="InterPro" id="IPR027417">
    <property type="entry name" value="P-loop_NTPase"/>
</dbReference>
<gene>
    <name evidence="9" type="ORF">MNB_SUP05-11-176</name>
    <name evidence="10" type="ORF">MNB_SUP05-12-398</name>
    <name evidence="11" type="ORF">MNB_SUP05-7-628</name>
</gene>
<evidence type="ECO:0000256" key="6">
    <source>
        <dbReference type="ARBA" id="ARBA00022840"/>
    </source>
</evidence>
<keyword evidence="7" id="KW-0460">Magnesium</keyword>
<accession>A0A1W1DDW6</accession>
<dbReference type="GO" id="GO:0005524">
    <property type="term" value="F:ATP binding"/>
    <property type="evidence" value="ECO:0007669"/>
    <property type="project" value="UniProtKB-KW"/>
</dbReference>
<dbReference type="SUPFAM" id="SSF52540">
    <property type="entry name" value="P-loop containing nucleoside triphosphate hydrolases"/>
    <property type="match status" value="1"/>
</dbReference>
<dbReference type="AlphaFoldDB" id="A0A1W1DDW6"/>
<evidence type="ECO:0000256" key="1">
    <source>
        <dbReference type="ARBA" id="ARBA00022490"/>
    </source>
</evidence>
<dbReference type="EMBL" id="FPHT01000225">
    <property type="protein sequence ID" value="SFV82133.1"/>
    <property type="molecule type" value="Genomic_DNA"/>
</dbReference>
<dbReference type="HAMAP" id="MF_00336">
    <property type="entry name" value="BioD"/>
    <property type="match status" value="1"/>
</dbReference>
<dbReference type="EMBL" id="FPHW01000249">
    <property type="protein sequence ID" value="SFV85856.1"/>
    <property type="molecule type" value="Genomic_DNA"/>
</dbReference>
<proteinExistence type="inferred from homology"/>
<evidence type="ECO:0000256" key="7">
    <source>
        <dbReference type="ARBA" id="ARBA00022842"/>
    </source>
</evidence>
<dbReference type="PANTHER" id="PTHR43210">
    <property type="entry name" value="DETHIOBIOTIN SYNTHETASE"/>
    <property type="match status" value="1"/>
</dbReference>
<evidence type="ECO:0000256" key="3">
    <source>
        <dbReference type="ARBA" id="ARBA00022723"/>
    </source>
</evidence>
<keyword evidence="1" id="KW-0963">Cytoplasm</keyword>
<dbReference type="Pfam" id="PF13500">
    <property type="entry name" value="AAA_26"/>
    <property type="match status" value="1"/>
</dbReference>
<dbReference type="PANTHER" id="PTHR43210:SF2">
    <property type="entry name" value="ATP-DEPENDENT DETHIOBIOTIN SYNTHETASE BIOD 2"/>
    <property type="match status" value="1"/>
</dbReference>
<organism evidence="9">
    <name type="scientific">hydrothermal vent metagenome</name>
    <dbReference type="NCBI Taxonomy" id="652676"/>
    <lineage>
        <taxon>unclassified sequences</taxon>
        <taxon>metagenomes</taxon>
        <taxon>ecological metagenomes</taxon>
    </lineage>
</organism>
<evidence type="ECO:0000313" key="11">
    <source>
        <dbReference type="EMBL" id="SFV85856.1"/>
    </source>
</evidence>
<evidence type="ECO:0000256" key="2">
    <source>
        <dbReference type="ARBA" id="ARBA00022598"/>
    </source>
</evidence>
<sequence length="214" mass="22590">MKGLFVSGSGTHVGKTFVAQQLIKLLSKSRTVKVRKPLESDCENIAGKLVPKDAELLSQACAQPEALDVVCPFRFEVCASGEKASTDQGAILTLNQLADACQVSDADDFVIVEGAGGLYSPIASHALNSDLAQALKLPLVLVIKDELGAVNQALLCLQAAKKQNLTVVMLVLNQITPNTLENAAAIAQYTGVAVVEFNAINSQAFAQRVLSLVE</sequence>
<evidence type="ECO:0000313" key="9">
    <source>
        <dbReference type="EMBL" id="SFV79394.1"/>
    </source>
</evidence>
<dbReference type="PIRSF" id="PIRSF006755">
    <property type="entry name" value="DTB_synth"/>
    <property type="match status" value="1"/>
</dbReference>
<name>A0A1W1DDW6_9ZZZZ</name>
<dbReference type="GO" id="GO:0000287">
    <property type="term" value="F:magnesium ion binding"/>
    <property type="evidence" value="ECO:0007669"/>
    <property type="project" value="InterPro"/>
</dbReference>
<dbReference type="GO" id="GO:0005829">
    <property type="term" value="C:cytosol"/>
    <property type="evidence" value="ECO:0007669"/>
    <property type="project" value="TreeGrafter"/>
</dbReference>
<keyword evidence="2 9" id="KW-0436">Ligase</keyword>
<dbReference type="CDD" id="cd03109">
    <property type="entry name" value="DTBS"/>
    <property type="match status" value="1"/>
</dbReference>
<evidence type="ECO:0000313" key="10">
    <source>
        <dbReference type="EMBL" id="SFV82133.1"/>
    </source>
</evidence>
<comment type="catalytic activity">
    <reaction evidence="8">
        <text>(7R,8S)-8-amino-7-(carboxyamino)nonanoate + ATP = (4R,5S)-dethiobiotin + ADP + phosphate + H(+)</text>
        <dbReference type="Rhea" id="RHEA:63684"/>
        <dbReference type="ChEBI" id="CHEBI:15378"/>
        <dbReference type="ChEBI" id="CHEBI:30616"/>
        <dbReference type="ChEBI" id="CHEBI:43474"/>
        <dbReference type="ChEBI" id="CHEBI:149470"/>
        <dbReference type="ChEBI" id="CHEBI:149473"/>
        <dbReference type="ChEBI" id="CHEBI:456216"/>
    </reaction>
</comment>
<keyword evidence="5" id="KW-0093">Biotin biosynthesis</keyword>
<evidence type="ECO:0000256" key="5">
    <source>
        <dbReference type="ARBA" id="ARBA00022756"/>
    </source>
</evidence>
<evidence type="ECO:0000256" key="4">
    <source>
        <dbReference type="ARBA" id="ARBA00022741"/>
    </source>
</evidence>
<dbReference type="EC" id="6.3.3.3" evidence="9"/>
<protein>
    <submittedName>
        <fullName evidence="9">Dethiobiotin synthetase</fullName>
        <ecNumber evidence="9">6.3.3.3</ecNumber>
    </submittedName>
</protein>